<dbReference type="PANTHER" id="PTHR10075">
    <property type="entry name" value="BASIGIN RELATED"/>
    <property type="match status" value="1"/>
</dbReference>
<dbReference type="GO" id="GO:0030424">
    <property type="term" value="C:axon"/>
    <property type="evidence" value="ECO:0007669"/>
    <property type="project" value="TreeGrafter"/>
</dbReference>
<feature type="domain" description="Ig-like" evidence="2">
    <location>
        <begin position="64"/>
        <end position="156"/>
    </location>
</feature>
<accession>A0AAV2RX21</accession>
<dbReference type="InterPro" id="IPR013098">
    <property type="entry name" value="Ig_I-set"/>
</dbReference>
<dbReference type="InterPro" id="IPR036179">
    <property type="entry name" value="Ig-like_dom_sf"/>
</dbReference>
<feature type="domain" description="Ig-like" evidence="2">
    <location>
        <begin position="467"/>
        <end position="555"/>
    </location>
</feature>
<dbReference type="FunFam" id="2.60.40.10:FF:000107">
    <property type="entry name" value="Myosin, light chain kinase a"/>
    <property type="match status" value="1"/>
</dbReference>
<dbReference type="SUPFAM" id="SSF48726">
    <property type="entry name" value="Immunoglobulin"/>
    <property type="match status" value="6"/>
</dbReference>
<dbReference type="FunFam" id="2.60.40.10:FF:000503">
    <property type="entry name" value="Hemicentin 1"/>
    <property type="match status" value="1"/>
</dbReference>
<dbReference type="PROSITE" id="PS50835">
    <property type="entry name" value="IG_LIKE"/>
    <property type="match status" value="6"/>
</dbReference>
<evidence type="ECO:0000259" key="2">
    <source>
        <dbReference type="PROSITE" id="PS50835"/>
    </source>
</evidence>
<sequence length="648" mass="70953">DSSVLWSVSGSIVGIGGRGNLEVTGNNLRVVRAGHSNSGIYTCSATNIAGVLDVPINLNVLVPPQISGGSRGLAVSEEQVTVLEGGHVTLKCVLTKGHPTPTRKWFVGEDLEDTIHPVVGGGEQLVISSAVSRDTNIYHCVAINDAGQDTKVYKLHVHTPPKINTELLPGELQVLTPGGTEAEFLRPNGRPQQSSVSTTITVNAEETVTLLCPITGDPEPRRLWYQGSQTVEPTSRISLKENGSRLTILSVSERDAGSYVCIGVNPAGEAQITTNLIIIGRPTIVGENVQDIAVVQGKRTVLECEIELIQNFAVRGPRRNIGHNITWSKDGYDLVDPPKSSAYIQKREPVFGDRSDISAFDVYNYLENVTYEYDVTNYLDYDRNYDYLDNGLFSNGYNGDSTSDAEVTDLRGIRNRNFSSWFHISPDSTKLTIVKASEQDEGRYVCKVSNQAGFSEMVFNVDTLVPPDIDAISEVKTHEAALGEPVVFECNANGDPPPQVSWFREEISVQAQARMQLLENNHVLIITSVQENDEGNYKCLASNLVGVTEETFELIVLVPPKIRGSSERSEVSVISGQSTALNCDAEGYPEPQITWTFKDDILLNDDNIILEESNLLIDRVTVDHEGQYICEATNAVGREVKIFDIKVT</sequence>
<feature type="domain" description="Ig-like" evidence="2">
    <location>
        <begin position="282"/>
        <end position="462"/>
    </location>
</feature>
<feature type="non-terminal residue" evidence="3">
    <location>
        <position position="648"/>
    </location>
</feature>
<evidence type="ECO:0000313" key="3">
    <source>
        <dbReference type="EMBL" id="CAL4142599.1"/>
    </source>
</evidence>
<dbReference type="InterPro" id="IPR007110">
    <property type="entry name" value="Ig-like_dom"/>
</dbReference>
<feature type="non-terminal residue" evidence="3">
    <location>
        <position position="1"/>
    </location>
</feature>
<dbReference type="SMART" id="SM00408">
    <property type="entry name" value="IGc2"/>
    <property type="match status" value="5"/>
</dbReference>
<dbReference type="SMART" id="SM00409">
    <property type="entry name" value="IG"/>
    <property type="match status" value="6"/>
</dbReference>
<name>A0AAV2RX21_MEGNR</name>
<reference evidence="3 4" key="1">
    <citation type="submission" date="2024-05" db="EMBL/GenBank/DDBJ databases">
        <authorList>
            <person name="Wallberg A."/>
        </authorList>
    </citation>
    <scope>NUCLEOTIDE SEQUENCE [LARGE SCALE GENOMIC DNA]</scope>
</reference>
<feature type="domain" description="Ig-like" evidence="2">
    <location>
        <begin position="191"/>
        <end position="273"/>
    </location>
</feature>
<dbReference type="EMBL" id="CAXKWB010033289">
    <property type="protein sequence ID" value="CAL4142599.1"/>
    <property type="molecule type" value="Genomic_DNA"/>
</dbReference>
<dbReference type="Pfam" id="PF13927">
    <property type="entry name" value="Ig_3"/>
    <property type="match status" value="2"/>
</dbReference>
<dbReference type="CDD" id="cd00096">
    <property type="entry name" value="Ig"/>
    <property type="match status" value="1"/>
</dbReference>
<dbReference type="InterPro" id="IPR003599">
    <property type="entry name" value="Ig_sub"/>
</dbReference>
<dbReference type="GO" id="GO:0005886">
    <property type="term" value="C:plasma membrane"/>
    <property type="evidence" value="ECO:0007669"/>
    <property type="project" value="TreeGrafter"/>
</dbReference>
<evidence type="ECO:0000256" key="1">
    <source>
        <dbReference type="ARBA" id="ARBA00023319"/>
    </source>
</evidence>
<dbReference type="FunFam" id="2.60.40.10:FF:000130">
    <property type="entry name" value="Hemicentin 1"/>
    <property type="match status" value="1"/>
</dbReference>
<dbReference type="Pfam" id="PF07679">
    <property type="entry name" value="I-set"/>
    <property type="match status" value="2"/>
</dbReference>
<dbReference type="GO" id="GO:0098632">
    <property type="term" value="F:cell-cell adhesion mediator activity"/>
    <property type="evidence" value="ECO:0007669"/>
    <property type="project" value="TreeGrafter"/>
</dbReference>
<dbReference type="GO" id="GO:0070593">
    <property type="term" value="P:dendrite self-avoidance"/>
    <property type="evidence" value="ECO:0007669"/>
    <property type="project" value="TreeGrafter"/>
</dbReference>
<proteinExistence type="predicted"/>
<evidence type="ECO:0000313" key="4">
    <source>
        <dbReference type="Proteomes" id="UP001497623"/>
    </source>
</evidence>
<keyword evidence="1" id="KW-0393">Immunoglobulin domain</keyword>
<dbReference type="GO" id="GO:0007411">
    <property type="term" value="P:axon guidance"/>
    <property type="evidence" value="ECO:0007669"/>
    <property type="project" value="TreeGrafter"/>
</dbReference>
<organism evidence="3 4">
    <name type="scientific">Meganyctiphanes norvegica</name>
    <name type="common">Northern krill</name>
    <name type="synonym">Thysanopoda norvegica</name>
    <dbReference type="NCBI Taxonomy" id="48144"/>
    <lineage>
        <taxon>Eukaryota</taxon>
        <taxon>Metazoa</taxon>
        <taxon>Ecdysozoa</taxon>
        <taxon>Arthropoda</taxon>
        <taxon>Crustacea</taxon>
        <taxon>Multicrustacea</taxon>
        <taxon>Malacostraca</taxon>
        <taxon>Eumalacostraca</taxon>
        <taxon>Eucarida</taxon>
        <taxon>Euphausiacea</taxon>
        <taxon>Euphausiidae</taxon>
        <taxon>Meganyctiphanes</taxon>
    </lineage>
</organism>
<dbReference type="PANTHER" id="PTHR10075:SF104">
    <property type="entry name" value="BASIGIN, ISOFORM G"/>
    <property type="match status" value="1"/>
</dbReference>
<dbReference type="InterPro" id="IPR013783">
    <property type="entry name" value="Ig-like_fold"/>
</dbReference>
<dbReference type="AlphaFoldDB" id="A0AAV2RX21"/>
<gene>
    <name evidence="3" type="ORF">MNOR_LOCUS29156</name>
</gene>
<dbReference type="Gene3D" id="2.60.40.10">
    <property type="entry name" value="Immunoglobulins"/>
    <property type="match status" value="6"/>
</dbReference>
<protein>
    <recommendedName>
        <fullName evidence="2">Ig-like domain-containing protein</fullName>
    </recommendedName>
</protein>
<comment type="caution">
    <text evidence="3">The sequence shown here is derived from an EMBL/GenBank/DDBJ whole genome shotgun (WGS) entry which is preliminary data.</text>
</comment>
<dbReference type="Proteomes" id="UP001497623">
    <property type="component" value="Unassembled WGS sequence"/>
</dbReference>
<dbReference type="InterPro" id="IPR003598">
    <property type="entry name" value="Ig_sub2"/>
</dbReference>
<keyword evidence="4" id="KW-1185">Reference proteome</keyword>
<dbReference type="GO" id="GO:0007156">
    <property type="term" value="P:homophilic cell adhesion via plasma membrane adhesion molecules"/>
    <property type="evidence" value="ECO:0007669"/>
    <property type="project" value="TreeGrafter"/>
</dbReference>
<feature type="domain" description="Ig-like" evidence="2">
    <location>
        <begin position="560"/>
        <end position="648"/>
    </location>
</feature>
<feature type="domain" description="Ig-like" evidence="2">
    <location>
        <begin position="1"/>
        <end position="59"/>
    </location>
</feature>